<dbReference type="GO" id="GO:0003677">
    <property type="term" value="F:DNA binding"/>
    <property type="evidence" value="ECO:0007669"/>
    <property type="project" value="UniProtKB-KW"/>
</dbReference>
<accession>A0A7C5DDR5</accession>
<evidence type="ECO:0000256" key="1">
    <source>
        <dbReference type="ARBA" id="ARBA00010923"/>
    </source>
</evidence>
<dbReference type="AlphaFoldDB" id="A0A7C5DDR5"/>
<dbReference type="PANTHER" id="PTHR43140:SF1">
    <property type="entry name" value="TYPE I RESTRICTION ENZYME ECOKI SPECIFICITY SUBUNIT"/>
    <property type="match status" value="1"/>
</dbReference>
<dbReference type="InterPro" id="IPR044946">
    <property type="entry name" value="Restrct_endonuc_typeI_TRD_sf"/>
</dbReference>
<feature type="domain" description="Type I restriction modification DNA specificity" evidence="4">
    <location>
        <begin position="22"/>
        <end position="174"/>
    </location>
</feature>
<dbReference type="Pfam" id="PF01420">
    <property type="entry name" value="Methylase_S"/>
    <property type="match status" value="2"/>
</dbReference>
<feature type="domain" description="Type I restriction modification DNA specificity" evidence="4">
    <location>
        <begin position="237"/>
        <end position="406"/>
    </location>
</feature>
<evidence type="ECO:0000313" key="5">
    <source>
        <dbReference type="EMBL" id="HHE08241.1"/>
    </source>
</evidence>
<dbReference type="SUPFAM" id="SSF116734">
    <property type="entry name" value="DNA methylase specificity domain"/>
    <property type="match status" value="2"/>
</dbReference>
<dbReference type="EMBL" id="DRSK01000289">
    <property type="protein sequence ID" value="HHE08241.1"/>
    <property type="molecule type" value="Genomic_DNA"/>
</dbReference>
<gene>
    <name evidence="5" type="ORF">ENL01_05170</name>
</gene>
<reference evidence="5" key="1">
    <citation type="journal article" date="2020" name="mSystems">
        <title>Genome- and Community-Level Interaction Insights into Carbon Utilization and Element Cycling Functions of Hydrothermarchaeota in Hydrothermal Sediment.</title>
        <authorList>
            <person name="Zhou Z."/>
            <person name="Liu Y."/>
            <person name="Xu W."/>
            <person name="Pan J."/>
            <person name="Luo Z.H."/>
            <person name="Li M."/>
        </authorList>
    </citation>
    <scope>NUCLEOTIDE SEQUENCE [LARGE SCALE GENOMIC DNA]</scope>
    <source>
        <strain evidence="5">HyVt-628</strain>
    </source>
</reference>
<dbReference type="Proteomes" id="UP000886059">
    <property type="component" value="Unassembled WGS sequence"/>
</dbReference>
<evidence type="ECO:0000256" key="3">
    <source>
        <dbReference type="ARBA" id="ARBA00023125"/>
    </source>
</evidence>
<dbReference type="GO" id="GO:0004519">
    <property type="term" value="F:endonuclease activity"/>
    <property type="evidence" value="ECO:0007669"/>
    <property type="project" value="UniProtKB-KW"/>
</dbReference>
<keyword evidence="3" id="KW-0238">DNA-binding</keyword>
<dbReference type="PANTHER" id="PTHR43140">
    <property type="entry name" value="TYPE-1 RESTRICTION ENZYME ECOKI SPECIFICITY PROTEIN"/>
    <property type="match status" value="1"/>
</dbReference>
<keyword evidence="5" id="KW-0540">Nuclease</keyword>
<organism evidence="5">
    <name type="scientific">Chlorobaculum parvum</name>
    <dbReference type="NCBI Taxonomy" id="274539"/>
    <lineage>
        <taxon>Bacteria</taxon>
        <taxon>Pseudomonadati</taxon>
        <taxon>Chlorobiota</taxon>
        <taxon>Chlorobiia</taxon>
        <taxon>Chlorobiales</taxon>
        <taxon>Chlorobiaceae</taxon>
        <taxon>Chlorobaculum</taxon>
    </lineage>
</organism>
<keyword evidence="5" id="KW-0378">Hydrolase</keyword>
<dbReference type="InterPro" id="IPR000055">
    <property type="entry name" value="Restrct_endonuc_typeI_TRD"/>
</dbReference>
<dbReference type="InterPro" id="IPR051212">
    <property type="entry name" value="Type-I_RE_S_subunit"/>
</dbReference>
<keyword evidence="2" id="KW-0680">Restriction system</keyword>
<keyword evidence="5" id="KW-0255">Endonuclease</keyword>
<proteinExistence type="inferred from homology"/>
<name>A0A7C5DDR5_9CHLB</name>
<evidence type="ECO:0000256" key="2">
    <source>
        <dbReference type="ARBA" id="ARBA00022747"/>
    </source>
</evidence>
<dbReference type="Gene3D" id="3.90.220.20">
    <property type="entry name" value="DNA methylase specificity domains"/>
    <property type="match status" value="2"/>
</dbReference>
<evidence type="ECO:0000259" key="4">
    <source>
        <dbReference type="Pfam" id="PF01420"/>
    </source>
</evidence>
<dbReference type="GO" id="GO:0009307">
    <property type="term" value="P:DNA restriction-modification system"/>
    <property type="evidence" value="ECO:0007669"/>
    <property type="project" value="UniProtKB-KW"/>
</dbReference>
<protein>
    <submittedName>
        <fullName evidence="5">Restriction endonuclease subunit S</fullName>
    </submittedName>
</protein>
<comment type="caution">
    <text evidence="5">The sequence shown here is derived from an EMBL/GenBank/DDBJ whole genome shotgun (WGS) entry which is preliminary data.</text>
</comment>
<sequence>MRHPAYPEYKESGVQWLGNVPEHWEVRRLKMAAYLNDRKVEADEENPVPYIGLENIESWTGKLLQIDPNIVPSGVANRFTKKNILFGKLRPYLAKACNPGFDGLCSTELLVIESEDFDRRTLLYLLLADGFIKFVDSSTYGSKMPRANWDFIGNCLLPIPPLSEQTAIADFLDRETGRIDGLLARKRWLIELLREKRTALISRTVTRGLPADAAREFGLEPHTRFRDSGIDWLGEVPEGWEVKRLGYITKKIGSGKTPSGGAETYVDEGVMFLRSQNVYDEGLRLADIVCIDEDVDLEMSSSRVKPLDVLLNITGASLGRTCIVPGDFQAANVNQHVCIIRMQNVEQSHFIAWVMKSAGIKAQIQNAQTGAAREGLNFEQISKLVFVLPPLPEQIAIATYLDRETSKIDRLVEKVEAAVGRLQEYRTALITAAVTGKIDVRERETTKGVCHAPVALP</sequence>
<comment type="similarity">
    <text evidence="1">Belongs to the type-I restriction system S methylase family.</text>
</comment>